<gene>
    <name evidence="8" type="ORF">IAB77_02500</name>
</gene>
<evidence type="ECO:0000256" key="3">
    <source>
        <dbReference type="ARBA" id="ARBA00023002"/>
    </source>
</evidence>
<reference evidence="8" key="2">
    <citation type="journal article" date="2021" name="PeerJ">
        <title>Extensive microbial diversity within the chicken gut microbiome revealed by metagenomics and culture.</title>
        <authorList>
            <person name="Gilroy R."/>
            <person name="Ravi A."/>
            <person name="Getino M."/>
            <person name="Pursley I."/>
            <person name="Horton D.L."/>
            <person name="Alikhan N.F."/>
            <person name="Baker D."/>
            <person name="Gharbi K."/>
            <person name="Hall N."/>
            <person name="Watson M."/>
            <person name="Adriaenssens E.M."/>
            <person name="Foster-Nyarko E."/>
            <person name="Jarju S."/>
            <person name="Secka A."/>
            <person name="Antonio M."/>
            <person name="Oren A."/>
            <person name="Chaudhuri R.R."/>
            <person name="La Ragione R."/>
            <person name="Hildebrand F."/>
            <person name="Pallen M.J."/>
        </authorList>
    </citation>
    <scope>NUCLEOTIDE SEQUENCE</scope>
    <source>
        <strain evidence="8">ChiBcolR7-354</strain>
    </source>
</reference>
<dbReference type="SUPFAM" id="SSF51735">
    <property type="entry name" value="NAD(P)-binding Rossmann-fold domains"/>
    <property type="match status" value="1"/>
</dbReference>
<dbReference type="EMBL" id="DVGA01000030">
    <property type="protein sequence ID" value="HIQ78111.1"/>
    <property type="molecule type" value="Genomic_DNA"/>
</dbReference>
<dbReference type="InterPro" id="IPR006367">
    <property type="entry name" value="Sirohaem_synthase_N"/>
</dbReference>
<evidence type="ECO:0000313" key="9">
    <source>
        <dbReference type="Proteomes" id="UP000824262"/>
    </source>
</evidence>
<dbReference type="PANTHER" id="PTHR35330:SF1">
    <property type="entry name" value="SIROHEME BIOSYNTHESIS PROTEIN MET8"/>
    <property type="match status" value="1"/>
</dbReference>
<dbReference type="InterPro" id="IPR028161">
    <property type="entry name" value="Met8-like"/>
</dbReference>
<evidence type="ECO:0000256" key="4">
    <source>
        <dbReference type="ARBA" id="ARBA00023027"/>
    </source>
</evidence>
<accession>A0A9D1CS16</accession>
<sequence length="202" mass="21648">MPLFPIFINLEGRRVLIVGGGHVALRKAERLSPYGADIFAVAPEFIPGFAGIPGVTLLERRFEPGDIDGAALVIAATDDPELNAAVSELCRWENVPVNVVDDIEKCSFVFPSLVRRGELSVGISTGGASPSAAQYIRRGVEQLVPEGFEDILGFLAAHRAAVKAALPPERRAGAYAGLFEHCMELGRALSEEEFEEYIGGAL</sequence>
<keyword evidence="4" id="KW-0520">NAD</keyword>
<feature type="domain" description="Siroheme synthase central" evidence="7">
    <location>
        <begin position="116"/>
        <end position="142"/>
    </location>
</feature>
<comment type="caution">
    <text evidence="8">The sequence shown here is derived from an EMBL/GenBank/DDBJ whole genome shotgun (WGS) entry which is preliminary data.</text>
</comment>
<dbReference type="Gene3D" id="3.30.160.110">
    <property type="entry name" value="Siroheme synthase, domain 2"/>
    <property type="match status" value="1"/>
</dbReference>
<evidence type="ECO:0000313" key="8">
    <source>
        <dbReference type="EMBL" id="HIQ78111.1"/>
    </source>
</evidence>
<keyword evidence="5" id="KW-0627">Porphyrin biosynthesis</keyword>
<proteinExistence type="predicted"/>
<dbReference type="GO" id="GO:0019354">
    <property type="term" value="P:siroheme biosynthetic process"/>
    <property type="evidence" value="ECO:0007669"/>
    <property type="project" value="InterPro"/>
</dbReference>
<dbReference type="NCBIfam" id="TIGR01470">
    <property type="entry name" value="cysG_Nterm"/>
    <property type="match status" value="1"/>
</dbReference>
<dbReference type="Pfam" id="PF14824">
    <property type="entry name" value="Sirohm_synth_M"/>
    <property type="match status" value="1"/>
</dbReference>
<evidence type="ECO:0000256" key="2">
    <source>
        <dbReference type="ARBA" id="ARBA00012400"/>
    </source>
</evidence>
<evidence type="ECO:0000259" key="7">
    <source>
        <dbReference type="Pfam" id="PF14824"/>
    </source>
</evidence>
<comment type="catalytic activity">
    <reaction evidence="6">
        <text>precorrin-2 + NAD(+) = sirohydrochlorin + NADH + 2 H(+)</text>
        <dbReference type="Rhea" id="RHEA:15613"/>
        <dbReference type="ChEBI" id="CHEBI:15378"/>
        <dbReference type="ChEBI" id="CHEBI:57540"/>
        <dbReference type="ChEBI" id="CHEBI:57945"/>
        <dbReference type="ChEBI" id="CHEBI:58351"/>
        <dbReference type="ChEBI" id="CHEBI:58827"/>
        <dbReference type="EC" id="1.3.1.76"/>
    </reaction>
</comment>
<keyword evidence="3" id="KW-0560">Oxidoreductase</keyword>
<evidence type="ECO:0000256" key="5">
    <source>
        <dbReference type="ARBA" id="ARBA00023244"/>
    </source>
</evidence>
<name>A0A9D1CS16_9FIRM</name>
<dbReference type="Gene3D" id="3.40.50.720">
    <property type="entry name" value="NAD(P)-binding Rossmann-like Domain"/>
    <property type="match status" value="1"/>
</dbReference>
<dbReference type="PANTHER" id="PTHR35330">
    <property type="entry name" value="SIROHEME BIOSYNTHESIS PROTEIN MET8"/>
    <property type="match status" value="1"/>
</dbReference>
<dbReference type="EC" id="1.3.1.76" evidence="2"/>
<evidence type="ECO:0000256" key="1">
    <source>
        <dbReference type="ARBA" id="ARBA00005010"/>
    </source>
</evidence>
<reference evidence="8" key="1">
    <citation type="submission" date="2020-10" db="EMBL/GenBank/DDBJ databases">
        <authorList>
            <person name="Gilroy R."/>
        </authorList>
    </citation>
    <scope>NUCLEOTIDE SEQUENCE</scope>
    <source>
        <strain evidence="8">ChiBcolR7-354</strain>
    </source>
</reference>
<dbReference type="Proteomes" id="UP000824262">
    <property type="component" value="Unassembled WGS sequence"/>
</dbReference>
<dbReference type="Pfam" id="PF13241">
    <property type="entry name" value="NAD_binding_7"/>
    <property type="match status" value="1"/>
</dbReference>
<dbReference type="InterPro" id="IPR036291">
    <property type="entry name" value="NAD(P)-bd_dom_sf"/>
</dbReference>
<dbReference type="AlphaFoldDB" id="A0A9D1CS16"/>
<dbReference type="GO" id="GO:0004325">
    <property type="term" value="F:ferrochelatase activity"/>
    <property type="evidence" value="ECO:0007669"/>
    <property type="project" value="InterPro"/>
</dbReference>
<protein>
    <recommendedName>
        <fullName evidence="2">precorrin-2 dehydrogenase</fullName>
        <ecNumber evidence="2">1.3.1.76</ecNumber>
    </recommendedName>
</protein>
<dbReference type="SUPFAM" id="SSF75615">
    <property type="entry name" value="Siroheme synthase middle domains-like"/>
    <property type="match status" value="1"/>
</dbReference>
<comment type="pathway">
    <text evidence="1">Porphyrin-containing compound metabolism; siroheme biosynthesis; sirohydrochlorin from precorrin-2: step 1/1.</text>
</comment>
<dbReference type="GO" id="GO:0043115">
    <property type="term" value="F:precorrin-2 dehydrogenase activity"/>
    <property type="evidence" value="ECO:0007669"/>
    <property type="project" value="UniProtKB-EC"/>
</dbReference>
<organism evidence="8 9">
    <name type="scientific">Candidatus Scatomorpha intestinavium</name>
    <dbReference type="NCBI Taxonomy" id="2840922"/>
    <lineage>
        <taxon>Bacteria</taxon>
        <taxon>Bacillati</taxon>
        <taxon>Bacillota</taxon>
        <taxon>Clostridia</taxon>
        <taxon>Eubacteriales</taxon>
        <taxon>Candidatus Scatomorpha</taxon>
    </lineage>
</organism>
<dbReference type="InterPro" id="IPR028281">
    <property type="entry name" value="Sirohaem_synthase_central"/>
</dbReference>
<evidence type="ECO:0000256" key="6">
    <source>
        <dbReference type="ARBA" id="ARBA00047561"/>
    </source>
</evidence>